<dbReference type="RefSeq" id="WP_105039090.1">
    <property type="nucleotide sequence ID" value="NZ_PPSL01000003.1"/>
</dbReference>
<dbReference type="InterPro" id="IPR001433">
    <property type="entry name" value="OxRdtase_FAD/NAD-bd"/>
</dbReference>
<comment type="caution">
    <text evidence="2">The sequence shown here is derived from an EMBL/GenBank/DDBJ whole genome shotgun (WGS) entry which is preliminary data.</text>
</comment>
<dbReference type="GO" id="GO:0050660">
    <property type="term" value="F:flavin adenine dinucleotide binding"/>
    <property type="evidence" value="ECO:0007669"/>
    <property type="project" value="InterPro"/>
</dbReference>
<dbReference type="SUPFAM" id="SSF63380">
    <property type="entry name" value="Riboflavin synthase domain-like"/>
    <property type="match status" value="1"/>
</dbReference>
<sequence>MIPSWQTGIVTKVEQATPNTRRYWIQLPEAEKFDFKPGQFVTLDLPIHEQRNKRWRSYSIASMPDGSNVIELVIVALDGGVGSNYIFNEVKEGHQFTLRGPQGVFVMPEIIDRDLYMICTGTGIAPFRSMAHYIKTHNIPHKDIHLIFGTRTSKDLLYHDEMKELEKTLPGFTYHATLSREEWQGRTGYVHDIYEQLSAAKNPAYFMLCGWRAMTDEARDRILKHGYTSKDVHVEIYG</sequence>
<dbReference type="Gene3D" id="2.40.30.10">
    <property type="entry name" value="Translation factors"/>
    <property type="match status" value="1"/>
</dbReference>
<dbReference type="PANTHER" id="PTHR47354">
    <property type="entry name" value="NADH OXIDOREDUCTASE HCR"/>
    <property type="match status" value="1"/>
</dbReference>
<proteinExistence type="predicted"/>
<dbReference type="InterPro" id="IPR039261">
    <property type="entry name" value="FNR_nucleotide-bd"/>
</dbReference>
<dbReference type="PROSITE" id="PS51384">
    <property type="entry name" value="FAD_FR"/>
    <property type="match status" value="1"/>
</dbReference>
<dbReference type="PANTHER" id="PTHR47354:SF5">
    <property type="entry name" value="PROTEIN RFBI"/>
    <property type="match status" value="1"/>
</dbReference>
<dbReference type="GO" id="GO:0016491">
    <property type="term" value="F:oxidoreductase activity"/>
    <property type="evidence" value="ECO:0007669"/>
    <property type="project" value="InterPro"/>
</dbReference>
<name>A0A2S7STV9_9BACT</name>
<evidence type="ECO:0000313" key="3">
    <source>
        <dbReference type="Proteomes" id="UP000239872"/>
    </source>
</evidence>
<dbReference type="SUPFAM" id="SSF52343">
    <property type="entry name" value="Ferredoxin reductase-like, C-terminal NADP-linked domain"/>
    <property type="match status" value="1"/>
</dbReference>
<evidence type="ECO:0000313" key="2">
    <source>
        <dbReference type="EMBL" id="PQJ10362.1"/>
    </source>
</evidence>
<dbReference type="AlphaFoldDB" id="A0A2S7STV9"/>
<dbReference type="OrthoDB" id="9789468at2"/>
<dbReference type="EMBL" id="PPSL01000003">
    <property type="protein sequence ID" value="PQJ10362.1"/>
    <property type="molecule type" value="Genomic_DNA"/>
</dbReference>
<dbReference type="Gene3D" id="3.40.50.80">
    <property type="entry name" value="Nucleotide-binding domain of ferredoxin-NADP reductase (FNR) module"/>
    <property type="match status" value="1"/>
</dbReference>
<accession>A0A2S7STV9</accession>
<dbReference type="Proteomes" id="UP000239872">
    <property type="component" value="Unassembled WGS sequence"/>
</dbReference>
<dbReference type="InterPro" id="IPR008333">
    <property type="entry name" value="Cbr1-like_FAD-bd_dom"/>
</dbReference>
<dbReference type="InterPro" id="IPR017938">
    <property type="entry name" value="Riboflavin_synthase-like_b-brl"/>
</dbReference>
<dbReference type="PRINTS" id="PR00410">
    <property type="entry name" value="PHEHYDRXLASE"/>
</dbReference>
<organism evidence="2 3">
    <name type="scientific">Flavipsychrobacter stenotrophus</name>
    <dbReference type="NCBI Taxonomy" id="2077091"/>
    <lineage>
        <taxon>Bacteria</taxon>
        <taxon>Pseudomonadati</taxon>
        <taxon>Bacteroidota</taxon>
        <taxon>Chitinophagia</taxon>
        <taxon>Chitinophagales</taxon>
        <taxon>Chitinophagaceae</taxon>
        <taxon>Flavipsychrobacter</taxon>
    </lineage>
</organism>
<dbReference type="Pfam" id="PF00175">
    <property type="entry name" value="NAD_binding_1"/>
    <property type="match status" value="1"/>
</dbReference>
<dbReference type="InterPro" id="IPR050415">
    <property type="entry name" value="MRET"/>
</dbReference>
<reference evidence="2 3" key="1">
    <citation type="submission" date="2018-01" db="EMBL/GenBank/DDBJ databases">
        <title>A novel member of the phylum Bacteroidetes isolated from glacier ice.</title>
        <authorList>
            <person name="Liu Q."/>
            <person name="Xin Y.-H."/>
        </authorList>
    </citation>
    <scope>NUCLEOTIDE SEQUENCE [LARGE SCALE GENOMIC DNA]</scope>
    <source>
        <strain evidence="2 3">RB1R16</strain>
    </source>
</reference>
<protein>
    <submittedName>
        <fullName evidence="2">Oxidoreductase</fullName>
    </submittedName>
</protein>
<evidence type="ECO:0000259" key="1">
    <source>
        <dbReference type="PROSITE" id="PS51384"/>
    </source>
</evidence>
<gene>
    <name evidence="2" type="ORF">CJD36_010315</name>
</gene>
<dbReference type="Pfam" id="PF00970">
    <property type="entry name" value="FAD_binding_6"/>
    <property type="match status" value="1"/>
</dbReference>
<feature type="domain" description="FAD-binding FR-type" evidence="1">
    <location>
        <begin position="3"/>
        <end position="108"/>
    </location>
</feature>
<dbReference type="PRINTS" id="PR00371">
    <property type="entry name" value="FPNCR"/>
</dbReference>
<keyword evidence="3" id="KW-1185">Reference proteome</keyword>
<dbReference type="GO" id="GO:0006221">
    <property type="term" value="P:pyrimidine nucleotide biosynthetic process"/>
    <property type="evidence" value="ECO:0007669"/>
    <property type="project" value="InterPro"/>
</dbReference>
<dbReference type="InterPro" id="IPR001709">
    <property type="entry name" value="Flavoprot_Pyr_Nucl_cyt_Rdtase"/>
</dbReference>
<dbReference type="PIRSF" id="PIRSF006816">
    <property type="entry name" value="Cyc3_hyd_g"/>
    <property type="match status" value="1"/>
</dbReference>
<dbReference type="InterPro" id="IPR012165">
    <property type="entry name" value="Cyt_c3_hydrogenase_gsu"/>
</dbReference>
<dbReference type="InterPro" id="IPR017927">
    <property type="entry name" value="FAD-bd_FR_type"/>
</dbReference>
<dbReference type="GO" id="GO:0051537">
    <property type="term" value="F:2 iron, 2 sulfur cluster binding"/>
    <property type="evidence" value="ECO:0007669"/>
    <property type="project" value="InterPro"/>
</dbReference>